<dbReference type="RefSeq" id="WP_087884623.1">
    <property type="nucleotide sequence ID" value="NZ_CP021748.1"/>
</dbReference>
<dbReference type="STRING" id="67267.GCA_000716675_05069"/>
<feature type="transmembrane region" description="Helical" evidence="1">
    <location>
        <begin position="64"/>
        <end position="86"/>
    </location>
</feature>
<organism evidence="2 3">
    <name type="scientific">Streptomyces alboflavus</name>
    <dbReference type="NCBI Taxonomy" id="67267"/>
    <lineage>
        <taxon>Bacteria</taxon>
        <taxon>Bacillati</taxon>
        <taxon>Actinomycetota</taxon>
        <taxon>Actinomycetes</taxon>
        <taxon>Kitasatosporales</taxon>
        <taxon>Streptomycetaceae</taxon>
        <taxon>Streptomyces</taxon>
    </lineage>
</organism>
<gene>
    <name evidence="2" type="ORF">SMD44_03784</name>
</gene>
<dbReference type="eggNOG" id="ENOG5032XFK">
    <property type="taxonomic scope" value="Bacteria"/>
</dbReference>
<evidence type="ECO:0000313" key="3">
    <source>
        <dbReference type="Proteomes" id="UP000195880"/>
    </source>
</evidence>
<evidence type="ECO:0000256" key="1">
    <source>
        <dbReference type="SAM" id="Phobius"/>
    </source>
</evidence>
<dbReference type="Proteomes" id="UP000195880">
    <property type="component" value="Chromosome"/>
</dbReference>
<keyword evidence="1" id="KW-0812">Transmembrane</keyword>
<dbReference type="OrthoDB" id="2717873at2"/>
<keyword evidence="1" id="KW-0472">Membrane</keyword>
<reference evidence="2 3" key="1">
    <citation type="submission" date="2017-05" db="EMBL/GenBank/DDBJ databases">
        <title>Streptomyces alboflavus Genome sequencing and assembly.</title>
        <authorList>
            <person name="Wang Y."/>
            <person name="Du B."/>
            <person name="Ding Y."/>
            <person name="Liu H."/>
            <person name="Hou Q."/>
            <person name="Liu K."/>
            <person name="Wang C."/>
            <person name="Yao L."/>
        </authorList>
    </citation>
    <scope>NUCLEOTIDE SEQUENCE [LARGE SCALE GENOMIC DNA]</scope>
    <source>
        <strain evidence="2 3">MDJK44</strain>
    </source>
</reference>
<name>A0A1Z1WD32_9ACTN</name>
<protein>
    <submittedName>
        <fullName evidence="2">Uncharacterized protein</fullName>
    </submittedName>
</protein>
<feature type="transmembrane region" description="Helical" evidence="1">
    <location>
        <begin position="26"/>
        <end position="44"/>
    </location>
</feature>
<feature type="transmembrane region" description="Helical" evidence="1">
    <location>
        <begin position="151"/>
        <end position="178"/>
    </location>
</feature>
<feature type="transmembrane region" description="Helical" evidence="1">
    <location>
        <begin position="107"/>
        <end position="131"/>
    </location>
</feature>
<dbReference type="KEGG" id="salf:SMD44_03784"/>
<dbReference type="EMBL" id="CP021748">
    <property type="protein sequence ID" value="ARX84346.1"/>
    <property type="molecule type" value="Genomic_DNA"/>
</dbReference>
<keyword evidence="1" id="KW-1133">Transmembrane helix</keyword>
<evidence type="ECO:0000313" key="2">
    <source>
        <dbReference type="EMBL" id="ARX84346.1"/>
    </source>
</evidence>
<dbReference type="AlphaFoldDB" id="A0A1Z1WD32"/>
<keyword evidence="3" id="KW-1185">Reference proteome</keyword>
<accession>A0A1Z1WD32</accession>
<sequence>MTLKIIHTRPQVPDTERPVPRWAMRLAYALPLLLLPSCLWRLPFAVHFEMGQVQELGMPPYWVSIPYVVVLSVLSEVTAILAIGLVRGWGEVAPAWIPVIGGKRVRPLAAVVPAAVGGLILTALFTSVPIGERRRLTLFGVTETVEYSNSAWQALATVCVSPTAVWGPAIIALTIAYYRRRRPGATPTGEREGARPQRAGV</sequence>
<proteinExistence type="predicted"/>